<keyword evidence="3" id="KW-0963">Cytoplasm</keyword>
<dbReference type="PANTHER" id="PTHR33799:SF1">
    <property type="entry name" value="PTS SYSTEM MANNOSE-SPECIFIC EIIAB COMPONENT-RELATED"/>
    <property type="match status" value="1"/>
</dbReference>
<evidence type="ECO:0000259" key="9">
    <source>
        <dbReference type="PROSITE" id="PS51096"/>
    </source>
</evidence>
<evidence type="ECO:0000256" key="2">
    <source>
        <dbReference type="ARBA" id="ARBA00022448"/>
    </source>
</evidence>
<keyword evidence="7" id="KW-0598">Phosphotransferase system</keyword>
<dbReference type="GO" id="GO:0016773">
    <property type="term" value="F:phosphotransferase activity, alcohol group as acceptor"/>
    <property type="evidence" value="ECO:0007669"/>
    <property type="project" value="InterPro"/>
</dbReference>
<dbReference type="Pfam" id="PF03610">
    <property type="entry name" value="EIIA-man"/>
    <property type="match status" value="1"/>
</dbReference>
<dbReference type="OrthoDB" id="9799827at2"/>
<evidence type="ECO:0000256" key="5">
    <source>
        <dbReference type="ARBA" id="ARBA00022597"/>
    </source>
</evidence>
<dbReference type="RefSeq" id="WP_126821690.1">
    <property type="nucleotide sequence ID" value="NZ_JBHLWU010000001.1"/>
</dbReference>
<dbReference type="NCBIfam" id="TIGR00824">
    <property type="entry name" value="EIIA-man"/>
    <property type="match status" value="1"/>
</dbReference>
<accession>A0A430AI20</accession>
<evidence type="ECO:0000256" key="1">
    <source>
        <dbReference type="ARBA" id="ARBA00004496"/>
    </source>
</evidence>
<keyword evidence="2" id="KW-0813">Transport</keyword>
<dbReference type="GO" id="GO:0005737">
    <property type="term" value="C:cytoplasm"/>
    <property type="evidence" value="ECO:0007669"/>
    <property type="project" value="UniProtKB-SubCell"/>
</dbReference>
<feature type="domain" description="PTS EIIA type-4" evidence="9">
    <location>
        <begin position="1"/>
        <end position="122"/>
    </location>
</feature>
<organism evidence="10 11">
    <name type="scientific">Vagococcus entomophilus</name>
    <dbReference type="NCBI Taxonomy" id="1160095"/>
    <lineage>
        <taxon>Bacteria</taxon>
        <taxon>Bacillati</taxon>
        <taxon>Bacillota</taxon>
        <taxon>Bacilli</taxon>
        <taxon>Lactobacillales</taxon>
        <taxon>Enterococcaceae</taxon>
        <taxon>Vagococcus</taxon>
    </lineage>
</organism>
<gene>
    <name evidence="10" type="ORF">CBF30_00530</name>
</gene>
<keyword evidence="8" id="KW-0418">Kinase</keyword>
<dbReference type="SUPFAM" id="SSF53062">
    <property type="entry name" value="PTS system fructose IIA component-like"/>
    <property type="match status" value="1"/>
</dbReference>
<dbReference type="InterPro" id="IPR004701">
    <property type="entry name" value="PTS_EIIA_man-typ"/>
</dbReference>
<dbReference type="AlphaFoldDB" id="A0A430AI20"/>
<dbReference type="PANTHER" id="PTHR33799">
    <property type="entry name" value="PTS PERMEASE-RELATED-RELATED"/>
    <property type="match status" value="1"/>
</dbReference>
<dbReference type="EMBL" id="NGJZ01000001">
    <property type="protein sequence ID" value="RSU07759.1"/>
    <property type="molecule type" value="Genomic_DNA"/>
</dbReference>
<evidence type="ECO:0000256" key="6">
    <source>
        <dbReference type="ARBA" id="ARBA00022679"/>
    </source>
</evidence>
<comment type="caution">
    <text evidence="10">The sequence shown here is derived from an EMBL/GenBank/DDBJ whole genome shotgun (WGS) entry which is preliminary data.</text>
</comment>
<dbReference type="GO" id="GO:0016020">
    <property type="term" value="C:membrane"/>
    <property type="evidence" value="ECO:0007669"/>
    <property type="project" value="InterPro"/>
</dbReference>
<proteinExistence type="predicted"/>
<dbReference type="InterPro" id="IPR036662">
    <property type="entry name" value="PTS_EIIA_man-typ_sf"/>
</dbReference>
<evidence type="ECO:0000256" key="7">
    <source>
        <dbReference type="ARBA" id="ARBA00022683"/>
    </source>
</evidence>
<keyword evidence="5" id="KW-0762">Sugar transport</keyword>
<evidence type="ECO:0000313" key="11">
    <source>
        <dbReference type="Proteomes" id="UP000288669"/>
    </source>
</evidence>
<dbReference type="PROSITE" id="PS51096">
    <property type="entry name" value="PTS_EIIA_TYPE_4"/>
    <property type="match status" value="1"/>
</dbReference>
<evidence type="ECO:0000256" key="4">
    <source>
        <dbReference type="ARBA" id="ARBA00022553"/>
    </source>
</evidence>
<dbReference type="Gene3D" id="3.40.50.510">
    <property type="entry name" value="Phosphotransferase system, mannose-type IIA component"/>
    <property type="match status" value="1"/>
</dbReference>
<dbReference type="InterPro" id="IPR013789">
    <property type="entry name" value="PTS_EIIA_man"/>
</dbReference>
<protein>
    <submittedName>
        <fullName evidence="10">PTS fructose transporter subunit IIA</fullName>
    </submittedName>
</protein>
<evidence type="ECO:0000256" key="8">
    <source>
        <dbReference type="ARBA" id="ARBA00022777"/>
    </source>
</evidence>
<keyword evidence="11" id="KW-1185">Reference proteome</keyword>
<name>A0A430AI20_9ENTE</name>
<evidence type="ECO:0000256" key="3">
    <source>
        <dbReference type="ARBA" id="ARBA00022490"/>
    </source>
</evidence>
<keyword evidence="4" id="KW-0597">Phosphoprotein</keyword>
<dbReference type="GO" id="GO:0016301">
    <property type="term" value="F:kinase activity"/>
    <property type="evidence" value="ECO:0007669"/>
    <property type="project" value="UniProtKB-KW"/>
</dbReference>
<dbReference type="InterPro" id="IPR033887">
    <property type="entry name" value="PTS_IIA_man"/>
</dbReference>
<dbReference type="InterPro" id="IPR051471">
    <property type="entry name" value="Bacterial_PTS_sugar_comp"/>
</dbReference>
<sequence>MTAIIVSGHGQFSLGLLDAFEMIFGKDEEIVAVPFLKGEGIPQLQEKFHKEIDKFKEQEILILVDVFGGTPYNAATQLIYGNKNIDVVTGVNLPLLLEGAGLKSQPLNELIQSLRAVSQESFKVFSEQIEKLQATNEDKEEDEL</sequence>
<keyword evidence="6" id="KW-0808">Transferase</keyword>
<reference evidence="10 11" key="1">
    <citation type="submission" date="2017-05" db="EMBL/GenBank/DDBJ databases">
        <title>Vagococcus spp. assemblies.</title>
        <authorList>
            <person name="Gulvik C.A."/>
        </authorList>
    </citation>
    <scope>NUCLEOTIDE SEQUENCE [LARGE SCALE GENOMIC DNA]</scope>
    <source>
        <strain evidence="10 11">DSM 24756</strain>
    </source>
</reference>
<dbReference type="GO" id="GO:0009401">
    <property type="term" value="P:phosphoenolpyruvate-dependent sugar phosphotransferase system"/>
    <property type="evidence" value="ECO:0007669"/>
    <property type="project" value="UniProtKB-KW"/>
</dbReference>
<dbReference type="CDD" id="cd00006">
    <property type="entry name" value="PTS_IIA_man"/>
    <property type="match status" value="1"/>
</dbReference>
<comment type="subcellular location">
    <subcellularLocation>
        <location evidence="1">Cytoplasm</location>
    </subcellularLocation>
</comment>
<dbReference type="Proteomes" id="UP000288669">
    <property type="component" value="Unassembled WGS sequence"/>
</dbReference>
<evidence type="ECO:0000313" key="10">
    <source>
        <dbReference type="EMBL" id="RSU07759.1"/>
    </source>
</evidence>